<dbReference type="EMBL" id="QUNO01000022">
    <property type="protein sequence ID" value="REH30978.1"/>
    <property type="molecule type" value="Genomic_DNA"/>
</dbReference>
<dbReference type="RefSeq" id="WP_147328881.1">
    <property type="nucleotide sequence ID" value="NZ_CP144376.1"/>
</dbReference>
<proteinExistence type="predicted"/>
<protein>
    <submittedName>
        <fullName evidence="1">Uncharacterized protein</fullName>
    </submittedName>
</protein>
<accession>A0A3E0GVU0</accession>
<evidence type="ECO:0000313" key="1">
    <source>
        <dbReference type="EMBL" id="REH30978.1"/>
    </source>
</evidence>
<gene>
    <name evidence="1" type="ORF">BCF44_1221</name>
</gene>
<dbReference type="Proteomes" id="UP000256269">
    <property type="component" value="Unassembled WGS sequence"/>
</dbReference>
<evidence type="ECO:0000313" key="2">
    <source>
        <dbReference type="Proteomes" id="UP000256269"/>
    </source>
</evidence>
<name>A0A3E0GVU0_9PSEU</name>
<reference evidence="1 2" key="1">
    <citation type="submission" date="2018-08" db="EMBL/GenBank/DDBJ databases">
        <title>Genomic Encyclopedia of Archaeal and Bacterial Type Strains, Phase II (KMG-II): from individual species to whole genera.</title>
        <authorList>
            <person name="Goeker M."/>
        </authorList>
    </citation>
    <scope>NUCLEOTIDE SEQUENCE [LARGE SCALE GENOMIC DNA]</scope>
    <source>
        <strain evidence="1 2">DSM 45791</strain>
    </source>
</reference>
<comment type="caution">
    <text evidence="1">The sequence shown here is derived from an EMBL/GenBank/DDBJ whole genome shotgun (WGS) entry which is preliminary data.</text>
</comment>
<sequence length="96" mass="10503">MWAAVIAAVVLLIAAAVVCEVRDRDRSPGRHLATGTRSAQFRGVRASLRRHRRSAVTDNSIETDGHVIFMRCVADRDAPPGPATRRRALSWNSPDG</sequence>
<organism evidence="1 2">
    <name type="scientific">Kutzneria buriramensis</name>
    <dbReference type="NCBI Taxonomy" id="1045776"/>
    <lineage>
        <taxon>Bacteria</taxon>
        <taxon>Bacillati</taxon>
        <taxon>Actinomycetota</taxon>
        <taxon>Actinomycetes</taxon>
        <taxon>Pseudonocardiales</taxon>
        <taxon>Pseudonocardiaceae</taxon>
        <taxon>Kutzneria</taxon>
    </lineage>
</organism>
<dbReference type="AlphaFoldDB" id="A0A3E0GVU0"/>
<keyword evidence="2" id="KW-1185">Reference proteome</keyword>